<evidence type="ECO:0000256" key="2">
    <source>
        <dbReference type="SAM" id="MobiDB-lite"/>
    </source>
</evidence>
<dbReference type="EMBL" id="CP069023">
    <property type="protein sequence ID" value="QRC90210.1"/>
    <property type="molecule type" value="Genomic_DNA"/>
</dbReference>
<feature type="compositionally biased region" description="Low complexity" evidence="2">
    <location>
        <begin position="90"/>
        <end position="104"/>
    </location>
</feature>
<dbReference type="PROSITE" id="PS00463">
    <property type="entry name" value="ZN2_CY6_FUNGAL_1"/>
    <property type="match status" value="1"/>
</dbReference>
<dbReference type="OMA" id="FPIDEMF"/>
<dbReference type="CDD" id="cd00067">
    <property type="entry name" value="GAL4"/>
    <property type="match status" value="1"/>
</dbReference>
<dbReference type="GO" id="GO:0000981">
    <property type="term" value="F:DNA-binding transcription factor activity, RNA polymerase II-specific"/>
    <property type="evidence" value="ECO:0007669"/>
    <property type="project" value="InterPro"/>
</dbReference>
<dbReference type="GO" id="GO:0008270">
    <property type="term" value="F:zinc ion binding"/>
    <property type="evidence" value="ECO:0007669"/>
    <property type="project" value="InterPro"/>
</dbReference>
<evidence type="ECO:0000259" key="3">
    <source>
        <dbReference type="PROSITE" id="PS00463"/>
    </source>
</evidence>
<dbReference type="InterPro" id="IPR001138">
    <property type="entry name" value="Zn2Cys6_DnaBD"/>
</dbReference>
<dbReference type="RefSeq" id="XP_001799906.1">
    <property type="nucleotide sequence ID" value="XM_001799854.1"/>
</dbReference>
<proteinExistence type="predicted"/>
<protein>
    <recommendedName>
        <fullName evidence="3">Zn(2)-C6 fungal-type domain-containing protein</fullName>
    </recommendedName>
</protein>
<organism evidence="4 5">
    <name type="scientific">Phaeosphaeria nodorum (strain SN15 / ATCC MYA-4574 / FGSC 10173)</name>
    <name type="common">Glume blotch fungus</name>
    <name type="synonym">Parastagonospora nodorum</name>
    <dbReference type="NCBI Taxonomy" id="321614"/>
    <lineage>
        <taxon>Eukaryota</taxon>
        <taxon>Fungi</taxon>
        <taxon>Dikarya</taxon>
        <taxon>Ascomycota</taxon>
        <taxon>Pezizomycotina</taxon>
        <taxon>Dothideomycetes</taxon>
        <taxon>Pleosporomycetidae</taxon>
        <taxon>Pleosporales</taxon>
        <taxon>Pleosporineae</taxon>
        <taxon>Phaeosphaeriaceae</taxon>
        <taxon>Parastagonospora</taxon>
    </lineage>
</organism>
<evidence type="ECO:0000313" key="5">
    <source>
        <dbReference type="Proteomes" id="UP000663193"/>
    </source>
</evidence>
<dbReference type="AlphaFoldDB" id="A0A7U2HSH2"/>
<feature type="region of interest" description="Disordered" evidence="2">
    <location>
        <begin position="223"/>
        <end position="259"/>
    </location>
</feature>
<keyword evidence="5" id="KW-1185">Reference proteome</keyword>
<reference evidence="5" key="1">
    <citation type="journal article" date="2021" name="BMC Genomics">
        <title>Chromosome-level genome assembly and manually-curated proteome of model necrotroph Parastagonospora nodorum Sn15 reveals a genome-wide trove of candidate effector homologs, and redundancy of virulence-related functions within an accessory chromosome.</title>
        <authorList>
            <person name="Bertazzoni S."/>
            <person name="Jones D.A.B."/>
            <person name="Phan H.T."/>
            <person name="Tan K.-C."/>
            <person name="Hane J.K."/>
        </authorList>
    </citation>
    <scope>NUCLEOTIDE SEQUENCE [LARGE SCALE GENOMIC DNA]</scope>
    <source>
        <strain evidence="5">SN15 / ATCC MYA-4574 / FGSC 10173)</strain>
    </source>
</reference>
<dbReference type="Proteomes" id="UP000663193">
    <property type="component" value="Chromosome 1"/>
</dbReference>
<gene>
    <name evidence="4" type="ORF">JI435_096170</name>
</gene>
<dbReference type="VEuPathDB" id="FungiDB:JI435_096170"/>
<keyword evidence="1" id="KW-0539">Nucleus</keyword>
<evidence type="ECO:0000256" key="1">
    <source>
        <dbReference type="ARBA" id="ARBA00023242"/>
    </source>
</evidence>
<accession>A0A7U2HSH2</accession>
<feature type="domain" description="Zn(2)-C6 fungal-type" evidence="3">
    <location>
        <begin position="11"/>
        <end position="40"/>
    </location>
</feature>
<feature type="compositionally biased region" description="Polar residues" evidence="2">
    <location>
        <begin position="245"/>
        <end position="255"/>
    </location>
</feature>
<name>A0A7U2HSH2_PHANO</name>
<evidence type="ECO:0000313" key="4">
    <source>
        <dbReference type="EMBL" id="QRC90210.1"/>
    </source>
</evidence>
<dbReference type="KEGG" id="pno:SNOG_09617"/>
<sequence>MNNIGYYNRRACQRCHAQKLSCRPETQTECIRCIKASTKCVPRSPLRTRKGNNSSEQRPQHSRHSVSGNDENEPVRSTAELSNFSDDMWGGICTEETTGETSEGPDMSNANSYLSMIPSSQWFTDLVATNTLTARVASNIPVGPSELAYRSDDYTTPPSPVDPGDSVFDPLGYAQFLVSQQELPSTSLEMPLAEALPTVSRNISDGFCKKIWVEELARLNSRISSHDHSVNSSSSEHTTPERSRSCSLSTESGKSPMNGPVCLDDALALTKDLIELLDRLQSPEDPSARSDISKFGDGAFRNMSQDIALGTSIQHLDISVSNKRMSIPNVISEDPFTILLFMSCYVRLIGIYKLLFARIRSVVTNEGPQAASPLLLRSQLPTIVVGPFSLRSNPNLEVMLIIELVDSVIAHIGHAARLLTPGTTGDPSQDLGRGTMTPKGTHSMDHIVVSMLSAVQESEKGLMGSIHNIRDILTQKHLSPDTMFS</sequence>
<dbReference type="OrthoDB" id="4330117at2759"/>
<feature type="region of interest" description="Disordered" evidence="2">
    <location>
        <begin position="44"/>
        <end position="107"/>
    </location>
</feature>